<dbReference type="NCBIfam" id="TIGR04057">
    <property type="entry name" value="SusC_RagA_signa"/>
    <property type="match status" value="1"/>
</dbReference>
<dbReference type="Gene3D" id="2.40.170.20">
    <property type="entry name" value="TonB-dependent receptor, beta-barrel domain"/>
    <property type="match status" value="1"/>
</dbReference>
<dbReference type="Pfam" id="PF13715">
    <property type="entry name" value="CarbopepD_reg_2"/>
    <property type="match status" value="1"/>
</dbReference>
<evidence type="ECO:0000256" key="2">
    <source>
        <dbReference type="ARBA" id="ARBA00022448"/>
    </source>
</evidence>
<feature type="domain" description="TonB-dependent receptor-like beta-barrel" evidence="12">
    <location>
        <begin position="448"/>
        <end position="1032"/>
    </location>
</feature>
<dbReference type="EMBL" id="JACVDC010000006">
    <property type="protein sequence ID" value="MBC9795125.1"/>
    <property type="molecule type" value="Genomic_DNA"/>
</dbReference>
<dbReference type="RefSeq" id="WP_187964275.1">
    <property type="nucleotide sequence ID" value="NZ_JACVDC010000006.1"/>
</dbReference>
<keyword evidence="5" id="KW-0732">Signal</keyword>
<dbReference type="Proteomes" id="UP000653730">
    <property type="component" value="Unassembled WGS sequence"/>
</dbReference>
<evidence type="ECO:0000256" key="6">
    <source>
        <dbReference type="ARBA" id="ARBA00023077"/>
    </source>
</evidence>
<dbReference type="PANTHER" id="PTHR30069">
    <property type="entry name" value="TONB-DEPENDENT OUTER MEMBRANE RECEPTOR"/>
    <property type="match status" value="1"/>
</dbReference>
<gene>
    <name evidence="14" type="ORF">IBL28_04050</name>
</gene>
<dbReference type="SUPFAM" id="SSF56935">
    <property type="entry name" value="Porins"/>
    <property type="match status" value="1"/>
</dbReference>
<dbReference type="Pfam" id="PF00593">
    <property type="entry name" value="TonB_dep_Rec_b-barrel"/>
    <property type="match status" value="1"/>
</dbReference>
<evidence type="ECO:0000256" key="4">
    <source>
        <dbReference type="ARBA" id="ARBA00022692"/>
    </source>
</evidence>
<dbReference type="AlphaFoldDB" id="A0A926JPJ8"/>
<reference evidence="14 15" key="1">
    <citation type="submission" date="2020-09" db="EMBL/GenBank/DDBJ databases">
        <title>Sinomicrobium weinanense sp. nov., a halophilic bacteria isolated from saline-alkali soil.</title>
        <authorList>
            <person name="Wu P."/>
            <person name="Ren H."/>
            <person name="Mei Y."/>
            <person name="Liang Y."/>
            <person name="Chen Z."/>
        </authorList>
    </citation>
    <scope>NUCLEOTIDE SEQUENCE [LARGE SCALE GENOMIC DNA]</scope>
    <source>
        <strain evidence="14 15">FJxs</strain>
    </source>
</reference>
<evidence type="ECO:0000256" key="7">
    <source>
        <dbReference type="ARBA" id="ARBA00023136"/>
    </source>
</evidence>
<proteinExistence type="inferred from homology"/>
<dbReference type="InterPro" id="IPR023996">
    <property type="entry name" value="TonB-dep_OMP_SusC/RagA"/>
</dbReference>
<keyword evidence="8" id="KW-0675">Receptor</keyword>
<evidence type="ECO:0000256" key="9">
    <source>
        <dbReference type="ARBA" id="ARBA00023237"/>
    </source>
</evidence>
<keyword evidence="2 10" id="KW-0813">Transport</keyword>
<dbReference type="Pfam" id="PF07715">
    <property type="entry name" value="Plug"/>
    <property type="match status" value="1"/>
</dbReference>
<protein>
    <submittedName>
        <fullName evidence="14">SusC/RagA family TonB-linked outer membrane protein</fullName>
    </submittedName>
</protein>
<accession>A0A926JPJ8</accession>
<keyword evidence="9 10" id="KW-0998">Cell outer membrane</keyword>
<comment type="caution">
    <text evidence="14">The sequence shown here is derived from an EMBL/GenBank/DDBJ whole genome shotgun (WGS) entry which is preliminary data.</text>
</comment>
<dbReference type="GO" id="GO:0009279">
    <property type="term" value="C:cell outer membrane"/>
    <property type="evidence" value="ECO:0007669"/>
    <property type="project" value="UniProtKB-SubCell"/>
</dbReference>
<comment type="subcellular location">
    <subcellularLocation>
        <location evidence="1 10">Cell outer membrane</location>
        <topology evidence="1 10">Multi-pass membrane protein</topology>
    </subcellularLocation>
</comment>
<dbReference type="InterPro" id="IPR012910">
    <property type="entry name" value="Plug_dom"/>
</dbReference>
<keyword evidence="3 10" id="KW-1134">Transmembrane beta strand</keyword>
<dbReference type="InterPro" id="IPR037066">
    <property type="entry name" value="Plug_dom_sf"/>
</dbReference>
<sequence length="1065" mass="119589">MKAVTVLEVIDKIEAISEFQFHYEKKDLDVNRLVSIKMKKKNIRKILQDLFKDSSITYEINDRDIILSNIEVSPATKVFPKQKDIDKPQVQQFRVNGTVTAPDHTPLPGVNIILKGMNQGTMSDLDGNYGIDVKSSDTLSFSFIGYKTVEIPVDKRTTINIQMEEAVTALEEVEVNAGYYTVKDRERTGNISRITAAEIERQPVANPLQALAGRMPGVEVIQESGVPGATFRVRIRGQNSIRDNIGVNAPLYIIDGVPFPSSPLNPLGVDSNMLPNSISPFNSIDPSNIASIEVLKDADATAIYGSRGSNGVVLITTKKGIPGKSRVDINIYSGAGKVTGRMDLLNTKQFLEMRYEAFANDDVESFLENPDFDRFFPELKIWDQNRYTDWQKELIGGTAYYNNAKISLSGGNKNTQYLIGGSYFRQTTVYPGDQDDTRISGHFNLSHTTSNQKFKVSLTASYTSDDINLFTEDLTQRAMTLPPNAPLLYTDKGGLNWENSTWENPLAFLEAEYNGITDNFIANATLDYQLIPGLHISSQLGYTNIQVKEMRIRPLSMIDPALRAGRTGLSVLSDSYRKTWIVEPKVQYKRHIGQGVLDLLVGGTFQQNVNEVRRISGSGYTNDALLKNIQAASDIRIGQSSYTQYRYNAFFGRINYNWKKKYIVNLTGRRDGSTRFGPGKRFADFGAVGAAWIFSKEPFLENSFISFGKLRGSYGTTGSDAIGDYGYLDTYTSTQYPYLGQPGLIPTRLANPDYQWETNKKLEVGLEIGLSQDRIFLSGSWYRNRSSNQLVGFPLPVITGQPTIQFNLPATVENKGWEFTLNTINIRTDHFSWHTGFNISFPENKLLEYENIEASPFANQYQVGKSLFVFPGFHFLGVDEETGLYTFENTEGNSTSNPEWPLDLQFRKEISRKYEGGVQNTVNYKDFELDVFLQFVKQTGSYIGSFNSPGGPFNQPVRVMDRWQQPGDMTHIQRFLFNDLEALEAYDAYRSSDGGIIDASYIRLTNLSLSWNLPKKLGFGSNSKLYLRGQNLFTITNFPGLDPETQSSSMLPPLRVLTLGIQLSF</sequence>
<keyword evidence="15" id="KW-1185">Reference proteome</keyword>
<evidence type="ECO:0000313" key="14">
    <source>
        <dbReference type="EMBL" id="MBC9795125.1"/>
    </source>
</evidence>
<dbReference type="InterPro" id="IPR000531">
    <property type="entry name" value="Beta-barrel_TonB"/>
</dbReference>
<dbReference type="NCBIfam" id="TIGR04056">
    <property type="entry name" value="OMP_RagA_SusC"/>
    <property type="match status" value="1"/>
</dbReference>
<feature type="domain" description="TonB-dependent receptor plug" evidence="13">
    <location>
        <begin position="185"/>
        <end position="312"/>
    </location>
</feature>
<dbReference type="InterPro" id="IPR036942">
    <property type="entry name" value="Beta-barrel_TonB_sf"/>
</dbReference>
<dbReference type="SUPFAM" id="SSF49464">
    <property type="entry name" value="Carboxypeptidase regulatory domain-like"/>
    <property type="match status" value="1"/>
</dbReference>
<evidence type="ECO:0000259" key="12">
    <source>
        <dbReference type="Pfam" id="PF00593"/>
    </source>
</evidence>
<evidence type="ECO:0000256" key="11">
    <source>
        <dbReference type="RuleBase" id="RU003357"/>
    </source>
</evidence>
<comment type="similarity">
    <text evidence="10 11">Belongs to the TonB-dependent receptor family.</text>
</comment>
<keyword evidence="4 10" id="KW-0812">Transmembrane</keyword>
<evidence type="ECO:0000256" key="10">
    <source>
        <dbReference type="PROSITE-ProRule" id="PRU01360"/>
    </source>
</evidence>
<evidence type="ECO:0000259" key="13">
    <source>
        <dbReference type="Pfam" id="PF07715"/>
    </source>
</evidence>
<name>A0A926JPJ8_9FLAO</name>
<dbReference type="Gene3D" id="2.170.130.10">
    <property type="entry name" value="TonB-dependent receptor, plug domain"/>
    <property type="match status" value="1"/>
</dbReference>
<dbReference type="GO" id="GO:0015344">
    <property type="term" value="F:siderophore uptake transmembrane transporter activity"/>
    <property type="evidence" value="ECO:0007669"/>
    <property type="project" value="TreeGrafter"/>
</dbReference>
<keyword evidence="6 11" id="KW-0798">TonB box</keyword>
<keyword evidence="7 10" id="KW-0472">Membrane</keyword>
<evidence type="ECO:0000256" key="1">
    <source>
        <dbReference type="ARBA" id="ARBA00004571"/>
    </source>
</evidence>
<dbReference type="InterPro" id="IPR023997">
    <property type="entry name" value="TonB-dep_OMP_SusC/RagA_CS"/>
</dbReference>
<evidence type="ECO:0000313" key="15">
    <source>
        <dbReference type="Proteomes" id="UP000653730"/>
    </source>
</evidence>
<dbReference type="GO" id="GO:0044718">
    <property type="term" value="P:siderophore transmembrane transport"/>
    <property type="evidence" value="ECO:0007669"/>
    <property type="project" value="TreeGrafter"/>
</dbReference>
<dbReference type="Gene3D" id="2.60.40.1120">
    <property type="entry name" value="Carboxypeptidase-like, regulatory domain"/>
    <property type="match status" value="1"/>
</dbReference>
<dbReference type="InterPro" id="IPR008969">
    <property type="entry name" value="CarboxyPept-like_regulatory"/>
</dbReference>
<organism evidence="14 15">
    <name type="scientific">Sinomicrobium weinanense</name>
    <dbReference type="NCBI Taxonomy" id="2842200"/>
    <lineage>
        <taxon>Bacteria</taxon>
        <taxon>Pseudomonadati</taxon>
        <taxon>Bacteroidota</taxon>
        <taxon>Flavobacteriia</taxon>
        <taxon>Flavobacteriales</taxon>
        <taxon>Flavobacteriaceae</taxon>
        <taxon>Sinomicrobium</taxon>
    </lineage>
</organism>
<dbReference type="PANTHER" id="PTHR30069:SF29">
    <property type="entry name" value="HEMOGLOBIN AND HEMOGLOBIN-HAPTOGLOBIN-BINDING PROTEIN 1-RELATED"/>
    <property type="match status" value="1"/>
</dbReference>
<dbReference type="PROSITE" id="PS52016">
    <property type="entry name" value="TONB_DEPENDENT_REC_3"/>
    <property type="match status" value="1"/>
</dbReference>
<dbReference type="InterPro" id="IPR039426">
    <property type="entry name" value="TonB-dep_rcpt-like"/>
</dbReference>
<evidence type="ECO:0000256" key="5">
    <source>
        <dbReference type="ARBA" id="ARBA00022729"/>
    </source>
</evidence>
<evidence type="ECO:0000256" key="8">
    <source>
        <dbReference type="ARBA" id="ARBA00023170"/>
    </source>
</evidence>
<evidence type="ECO:0000256" key="3">
    <source>
        <dbReference type="ARBA" id="ARBA00022452"/>
    </source>
</evidence>